<feature type="compositionally biased region" description="Polar residues" evidence="11">
    <location>
        <begin position="221"/>
        <end position="239"/>
    </location>
</feature>
<feature type="region of interest" description="Disordered" evidence="11">
    <location>
        <begin position="62"/>
        <end position="107"/>
    </location>
</feature>
<dbReference type="PRINTS" id="PR00019">
    <property type="entry name" value="LEURICHRPT"/>
</dbReference>
<dbReference type="Pfam" id="PF00560">
    <property type="entry name" value="LRR_1"/>
    <property type="match status" value="3"/>
</dbReference>
<dbReference type="EMBL" id="JATAAI010000054">
    <property type="protein sequence ID" value="KAK1733115.1"/>
    <property type="molecule type" value="Genomic_DNA"/>
</dbReference>
<evidence type="ECO:0000256" key="8">
    <source>
        <dbReference type="ARBA" id="ARBA00023136"/>
    </source>
</evidence>
<feature type="compositionally biased region" description="Low complexity" evidence="11">
    <location>
        <begin position="310"/>
        <end position="321"/>
    </location>
</feature>
<evidence type="ECO:0000313" key="13">
    <source>
        <dbReference type="EMBL" id="KAK1733115.1"/>
    </source>
</evidence>
<keyword evidence="3" id="KW-0433">Leucine-rich repeat</keyword>
<dbReference type="FunFam" id="3.80.10.10:FF:000356">
    <property type="entry name" value="LRR receptor-like serine/threonine-protein kinase"/>
    <property type="match status" value="1"/>
</dbReference>
<accession>A0AAD8XTC9</accession>
<feature type="region of interest" description="Disordered" evidence="11">
    <location>
        <begin position="1"/>
        <end position="26"/>
    </location>
</feature>
<feature type="region of interest" description="Disordered" evidence="11">
    <location>
        <begin position="157"/>
        <end position="348"/>
    </location>
</feature>
<dbReference type="InterPro" id="IPR032675">
    <property type="entry name" value="LRR_dom_sf"/>
</dbReference>
<comment type="subcellular location">
    <subcellularLocation>
        <location evidence="1">Cell membrane</location>
        <topology evidence="1">Single-pass type I membrane protein</topology>
    </subcellularLocation>
</comment>
<feature type="compositionally biased region" description="Basic residues" evidence="11">
    <location>
        <begin position="158"/>
        <end position="171"/>
    </location>
</feature>
<evidence type="ECO:0000256" key="3">
    <source>
        <dbReference type="ARBA" id="ARBA00022614"/>
    </source>
</evidence>
<keyword evidence="5" id="KW-0732">Signal</keyword>
<comment type="caution">
    <text evidence="13">The sequence shown here is derived from an EMBL/GenBank/DDBJ whole genome shotgun (WGS) entry which is preliminary data.</text>
</comment>
<keyword evidence="10" id="KW-0325">Glycoprotein</keyword>
<evidence type="ECO:0000256" key="2">
    <source>
        <dbReference type="ARBA" id="ARBA00022475"/>
    </source>
</evidence>
<dbReference type="SUPFAM" id="SSF52058">
    <property type="entry name" value="L domain-like"/>
    <property type="match status" value="1"/>
</dbReference>
<keyword evidence="14" id="KW-1185">Reference proteome</keyword>
<evidence type="ECO:0008006" key="15">
    <source>
        <dbReference type="Google" id="ProtNLM"/>
    </source>
</evidence>
<dbReference type="InterPro" id="IPR001611">
    <property type="entry name" value="Leu-rich_rpt"/>
</dbReference>
<feature type="compositionally biased region" description="Low complexity" evidence="11">
    <location>
        <begin position="282"/>
        <end position="293"/>
    </location>
</feature>
<dbReference type="PANTHER" id="PTHR48052">
    <property type="entry name" value="UNNAMED PRODUCT"/>
    <property type="match status" value="1"/>
</dbReference>
<dbReference type="GO" id="GO:0005886">
    <property type="term" value="C:plasma membrane"/>
    <property type="evidence" value="ECO:0007669"/>
    <property type="project" value="UniProtKB-SubCell"/>
</dbReference>
<evidence type="ECO:0000256" key="4">
    <source>
        <dbReference type="ARBA" id="ARBA00022692"/>
    </source>
</evidence>
<evidence type="ECO:0000256" key="6">
    <source>
        <dbReference type="ARBA" id="ARBA00022737"/>
    </source>
</evidence>
<sequence>MTTNVDIHFSDGSNYDPRDDGDSPNVEVIAANIKSNVTNTNRDASASASAFDSDYGNAMKPKLGLPFGSANQGPEAEDEDKDEGCEGEDEGRRTSKRGKVSTHCGRLRKSTGSRKNVLFGISVLLNILLSSYIIVIETRVRNNPIVSNAAVDVGRNRTSAHARHCHAKTAKNNKDTTSGPSMNPSTSVLPSLKPSFDTSDPSSGPSVNPSTSVLPSLKPSFDTSDPSSGPSVNPSTSVLPSLKPSFMPSDSRDPSSGPTMHPSTSVLPTFKPSFAPSDSRDPSSGPTMTPSTSVLPTFKPSFAPSDSRDPSSGPTMTPSTSVLPTFKPSFMPSDSRDPSSGPSANPSLARNNDIKILLLTVSSKVALDNEDSPQGKAFLWVSEDTIVLSLEPGTADDARIIKRYVLVVFYYATGGDGWTNNEGWLGHLTECNWYGLQCQPFPFINNLGFLDLSSNQLSGPIPSQLGQLDLGRLDLSRNQLSGPIPSQLGQLDGLEVLDLSRNDLTGEVPSNLQFSTILSREESSRRRC</sequence>
<gene>
    <name evidence="13" type="ORF">QTG54_016253</name>
</gene>
<evidence type="ECO:0000256" key="5">
    <source>
        <dbReference type="ARBA" id="ARBA00022729"/>
    </source>
</evidence>
<proteinExistence type="predicted"/>
<evidence type="ECO:0000256" key="9">
    <source>
        <dbReference type="ARBA" id="ARBA00023170"/>
    </source>
</evidence>
<feature type="compositionally biased region" description="Polar residues" evidence="11">
    <location>
        <begin position="196"/>
        <end position="214"/>
    </location>
</feature>
<dbReference type="PANTHER" id="PTHR48052:SF8">
    <property type="entry name" value="LRR RECEPTOR-LIKE SERINE_THREONINE-PROTEIN KINASE FLS2"/>
    <property type="match status" value="1"/>
</dbReference>
<feature type="compositionally biased region" description="Acidic residues" evidence="11">
    <location>
        <begin position="75"/>
        <end position="89"/>
    </location>
</feature>
<keyword evidence="9" id="KW-0675">Receptor</keyword>
<feature type="compositionally biased region" description="Polar residues" evidence="11">
    <location>
        <begin position="175"/>
        <end position="189"/>
    </location>
</feature>
<keyword evidence="6" id="KW-0677">Repeat</keyword>
<feature type="compositionally biased region" description="Basic residues" evidence="11">
    <location>
        <begin position="94"/>
        <end position="107"/>
    </location>
</feature>
<protein>
    <recommendedName>
        <fullName evidence="15">Leucine-rich repeat-containing N-terminal plant-type domain-containing protein</fullName>
    </recommendedName>
</protein>
<keyword evidence="4 12" id="KW-0812">Transmembrane</keyword>
<evidence type="ECO:0000256" key="11">
    <source>
        <dbReference type="SAM" id="MobiDB-lite"/>
    </source>
</evidence>
<evidence type="ECO:0000256" key="7">
    <source>
        <dbReference type="ARBA" id="ARBA00022989"/>
    </source>
</evidence>
<organism evidence="13 14">
    <name type="scientific">Skeletonema marinoi</name>
    <dbReference type="NCBI Taxonomy" id="267567"/>
    <lineage>
        <taxon>Eukaryota</taxon>
        <taxon>Sar</taxon>
        <taxon>Stramenopiles</taxon>
        <taxon>Ochrophyta</taxon>
        <taxon>Bacillariophyta</taxon>
        <taxon>Coscinodiscophyceae</taxon>
        <taxon>Thalassiosirophycidae</taxon>
        <taxon>Thalassiosirales</taxon>
        <taxon>Skeletonemataceae</taxon>
        <taxon>Skeletonema</taxon>
        <taxon>Skeletonema marinoi-dohrnii complex</taxon>
    </lineage>
</organism>
<evidence type="ECO:0000256" key="10">
    <source>
        <dbReference type="ARBA" id="ARBA00023180"/>
    </source>
</evidence>
<evidence type="ECO:0000256" key="12">
    <source>
        <dbReference type="SAM" id="Phobius"/>
    </source>
</evidence>
<feature type="compositionally biased region" description="Polar residues" evidence="11">
    <location>
        <begin position="254"/>
        <end position="267"/>
    </location>
</feature>
<dbReference type="AlphaFoldDB" id="A0AAD8XTC9"/>
<name>A0AAD8XTC9_9STRA</name>
<keyword evidence="8 12" id="KW-0472">Membrane</keyword>
<dbReference type="Gene3D" id="3.80.10.10">
    <property type="entry name" value="Ribonuclease Inhibitor"/>
    <property type="match status" value="1"/>
</dbReference>
<evidence type="ECO:0000256" key="1">
    <source>
        <dbReference type="ARBA" id="ARBA00004251"/>
    </source>
</evidence>
<dbReference type="Proteomes" id="UP001224775">
    <property type="component" value="Unassembled WGS sequence"/>
</dbReference>
<keyword evidence="2" id="KW-1003">Cell membrane</keyword>
<keyword evidence="7 12" id="KW-1133">Transmembrane helix</keyword>
<evidence type="ECO:0000313" key="14">
    <source>
        <dbReference type="Proteomes" id="UP001224775"/>
    </source>
</evidence>
<feature type="transmembrane region" description="Helical" evidence="12">
    <location>
        <begin position="116"/>
        <end position="135"/>
    </location>
</feature>
<reference evidence="13" key="1">
    <citation type="submission" date="2023-06" db="EMBL/GenBank/DDBJ databases">
        <title>Survivors Of The Sea: Transcriptome response of Skeletonema marinoi to long-term dormancy.</title>
        <authorList>
            <person name="Pinder M.I.M."/>
            <person name="Kourtchenko O."/>
            <person name="Robertson E.K."/>
            <person name="Larsson T."/>
            <person name="Maumus F."/>
            <person name="Osuna-Cruz C.M."/>
            <person name="Vancaester E."/>
            <person name="Stenow R."/>
            <person name="Vandepoele K."/>
            <person name="Ploug H."/>
            <person name="Bruchert V."/>
            <person name="Godhe A."/>
            <person name="Topel M."/>
        </authorList>
    </citation>
    <scope>NUCLEOTIDE SEQUENCE</scope>
    <source>
        <strain evidence="13">R05AC</strain>
    </source>
</reference>